<dbReference type="InterPro" id="IPR029044">
    <property type="entry name" value="Nucleotide-diphossugar_trans"/>
</dbReference>
<keyword evidence="2" id="KW-0328">Glycosyltransferase</keyword>
<dbReference type="CDD" id="cd00761">
    <property type="entry name" value="Glyco_tranf_GTA_type"/>
    <property type="match status" value="1"/>
</dbReference>
<dbReference type="EMBL" id="CP120682">
    <property type="protein sequence ID" value="WKN34684.1"/>
    <property type="molecule type" value="Genomic_DNA"/>
</dbReference>
<proteinExistence type="predicted"/>
<feature type="domain" description="Glycosyltransferase 2-like" evidence="1">
    <location>
        <begin position="3"/>
        <end position="165"/>
    </location>
</feature>
<name>A0AA49GJ91_9BACT</name>
<dbReference type="PANTHER" id="PTHR22916">
    <property type="entry name" value="GLYCOSYLTRANSFERASE"/>
    <property type="match status" value="1"/>
</dbReference>
<dbReference type="InterPro" id="IPR001173">
    <property type="entry name" value="Glyco_trans_2-like"/>
</dbReference>
<keyword evidence="2" id="KW-0808">Transferase</keyword>
<dbReference type="Pfam" id="PF00535">
    <property type="entry name" value="Glycos_transf_2"/>
    <property type="match status" value="2"/>
</dbReference>
<sequence>MISVIVPVYNEPVGLKETIDSLLRQVGGISHEIIIADNGSTDETITVASQFVENYPDKVKLVIEDQKQGSYAARNKGIGVASGEYICFIDADMTAPDTYLQKIFSAFQSHGISYIGCRVHVYSDKKTLAAKYNQLNGFKVQSDLIHNNFVPTCCLSIRKEILDQVGLFDERLESGGDYEFGRRVHEAGFKQLYLDDVVLKHPARWKYSSLVKKSKRVARGICQLAHYNPEQYRSRYENYFGLRRHYPKNPLRIKRKATAENISLSWSETILLAFYHIPITLQSTGEAKRFMKQLEMQPNSEDSDLEQECNPLVSVNITTYNRANLLERCLDSVLSQKYENLEVIIVDDCSPDHTAEVAQRYCELDNRVKYIRHQENRGNAYARNTALENCRGTYVAFMDDDDEWIDRDKISKQIAIFQQSSDKKLGIVCSGVKVIDQYNQEVIKAVSQPSNLTTVLLKGNGIIHNSTVMTKRAIMKQVGGFDTQMPRGIDSEFFRTVVVKYGYHVHFMPDITAAYHEHGEARMTTDKKNAIKKTWKANVHVIGKHFGSFLRHPDALAYRVGSRVKKILSY</sequence>
<evidence type="ECO:0000259" key="1">
    <source>
        <dbReference type="Pfam" id="PF00535"/>
    </source>
</evidence>
<feature type="domain" description="Glycosyltransferase 2-like" evidence="1">
    <location>
        <begin position="314"/>
        <end position="420"/>
    </location>
</feature>
<reference evidence="2" key="2">
    <citation type="journal article" date="2024" name="Antonie Van Leeuwenhoek">
        <title>Roseihalotalea indica gen. nov., sp. nov., a halophilic Bacteroidetes from mesopelagic Southwest Indian Ocean with higher carbohydrate metabolic potential.</title>
        <authorList>
            <person name="Chen B."/>
            <person name="Zhang M."/>
            <person name="Lin D."/>
            <person name="Ye J."/>
            <person name="Tang K."/>
        </authorList>
    </citation>
    <scope>NUCLEOTIDE SEQUENCE</scope>
    <source>
        <strain evidence="2">TK19036</strain>
    </source>
</reference>
<dbReference type="EC" id="2.4.-.-" evidence="2"/>
<dbReference type="SUPFAM" id="SSF53448">
    <property type="entry name" value="Nucleotide-diphospho-sugar transferases"/>
    <property type="match status" value="2"/>
</dbReference>
<dbReference type="PANTHER" id="PTHR22916:SF3">
    <property type="entry name" value="UDP-GLCNAC:BETAGAL BETA-1,3-N-ACETYLGLUCOSAMINYLTRANSFERASE-LIKE PROTEIN 1"/>
    <property type="match status" value="1"/>
</dbReference>
<protein>
    <submittedName>
        <fullName evidence="2">Glycosyltransferase</fullName>
        <ecNumber evidence="2">2.4.-.-</ecNumber>
    </submittedName>
</protein>
<organism evidence="2">
    <name type="scientific">Roseihalotalea indica</name>
    <dbReference type="NCBI Taxonomy" id="2867963"/>
    <lineage>
        <taxon>Bacteria</taxon>
        <taxon>Pseudomonadati</taxon>
        <taxon>Bacteroidota</taxon>
        <taxon>Cytophagia</taxon>
        <taxon>Cytophagales</taxon>
        <taxon>Catalimonadaceae</taxon>
        <taxon>Roseihalotalea</taxon>
    </lineage>
</organism>
<evidence type="ECO:0000313" key="2">
    <source>
        <dbReference type="EMBL" id="WKN34684.1"/>
    </source>
</evidence>
<dbReference type="AlphaFoldDB" id="A0AA49GJ91"/>
<accession>A0AA49GJ91</accession>
<reference evidence="2" key="1">
    <citation type="journal article" date="2023" name="Comput. Struct. Biotechnol. J.">
        <title>Discovery of a novel marine Bacteroidetes with a rich repertoire of carbohydrate-active enzymes.</title>
        <authorList>
            <person name="Chen B."/>
            <person name="Liu G."/>
            <person name="Chen Q."/>
            <person name="Wang H."/>
            <person name="Liu L."/>
            <person name="Tang K."/>
        </authorList>
    </citation>
    <scope>NUCLEOTIDE SEQUENCE</scope>
    <source>
        <strain evidence="2">TK19036</strain>
    </source>
</reference>
<dbReference type="GO" id="GO:0016758">
    <property type="term" value="F:hexosyltransferase activity"/>
    <property type="evidence" value="ECO:0007669"/>
    <property type="project" value="UniProtKB-ARBA"/>
</dbReference>
<dbReference type="Gene3D" id="3.90.550.10">
    <property type="entry name" value="Spore Coat Polysaccharide Biosynthesis Protein SpsA, Chain A"/>
    <property type="match status" value="2"/>
</dbReference>
<gene>
    <name evidence="2" type="ORF">K4G66_20125</name>
</gene>